<sequence length="158" mass="18072">MFNDTMLRTHNSDVSTTSTLTSTPPGSPSSSSSGLPDSHPVSPIDPDIECGYIIDLLHLTEENLTTEDITKDKKHQLKSKGWNIREDWVCEVFGYMVDKHQLQHLDKWGICLEMEGRRFKVVWKHQQVSHLQSGCIRNMKKDNRRPGGLLIALAYFYD</sequence>
<dbReference type="EMBL" id="JAPEVG010000243">
    <property type="protein sequence ID" value="KAJ8472867.1"/>
    <property type="molecule type" value="Genomic_DNA"/>
</dbReference>
<reference evidence="2" key="1">
    <citation type="submission" date="2022-11" db="EMBL/GenBank/DDBJ databases">
        <title>Genome Sequence of Cubamyces cubensis.</title>
        <authorList>
            <person name="Buettner E."/>
        </authorList>
    </citation>
    <scope>NUCLEOTIDE SEQUENCE</scope>
    <source>
        <strain evidence="2">MPL-01</strain>
    </source>
</reference>
<proteinExistence type="predicted"/>
<evidence type="ECO:0000313" key="3">
    <source>
        <dbReference type="Proteomes" id="UP001215151"/>
    </source>
</evidence>
<evidence type="ECO:0000313" key="2">
    <source>
        <dbReference type="EMBL" id="KAJ8472867.1"/>
    </source>
</evidence>
<name>A0AAD7X6Q9_9APHY</name>
<keyword evidence="3" id="KW-1185">Reference proteome</keyword>
<organism evidence="2 3">
    <name type="scientific">Trametes cubensis</name>
    <dbReference type="NCBI Taxonomy" id="1111947"/>
    <lineage>
        <taxon>Eukaryota</taxon>
        <taxon>Fungi</taxon>
        <taxon>Dikarya</taxon>
        <taxon>Basidiomycota</taxon>
        <taxon>Agaricomycotina</taxon>
        <taxon>Agaricomycetes</taxon>
        <taxon>Polyporales</taxon>
        <taxon>Polyporaceae</taxon>
        <taxon>Trametes</taxon>
    </lineage>
</organism>
<dbReference type="Proteomes" id="UP001215151">
    <property type="component" value="Unassembled WGS sequence"/>
</dbReference>
<feature type="compositionally biased region" description="Low complexity" evidence="1">
    <location>
        <begin position="12"/>
        <end position="40"/>
    </location>
</feature>
<evidence type="ECO:0000256" key="1">
    <source>
        <dbReference type="SAM" id="MobiDB-lite"/>
    </source>
</evidence>
<feature type="region of interest" description="Disordered" evidence="1">
    <location>
        <begin position="1"/>
        <end position="40"/>
    </location>
</feature>
<dbReference type="AlphaFoldDB" id="A0AAD7X6Q9"/>
<protein>
    <submittedName>
        <fullName evidence="2">Uncharacterized protein</fullName>
    </submittedName>
</protein>
<accession>A0AAD7X6Q9</accession>
<gene>
    <name evidence="2" type="ORF">ONZ51_g8236</name>
</gene>
<comment type="caution">
    <text evidence="2">The sequence shown here is derived from an EMBL/GenBank/DDBJ whole genome shotgun (WGS) entry which is preliminary data.</text>
</comment>